<protein>
    <submittedName>
        <fullName evidence="1">Uncharacterized protein</fullName>
    </submittedName>
</protein>
<organism evidence="1 2">
    <name type="scientific">Chrysochromulina tobinii</name>
    <dbReference type="NCBI Taxonomy" id="1460289"/>
    <lineage>
        <taxon>Eukaryota</taxon>
        <taxon>Haptista</taxon>
        <taxon>Haptophyta</taxon>
        <taxon>Prymnesiophyceae</taxon>
        <taxon>Prymnesiales</taxon>
        <taxon>Chrysochromulinaceae</taxon>
        <taxon>Chrysochromulina</taxon>
    </lineage>
</organism>
<name>A0A0M0JMQ1_9EUKA</name>
<accession>A0A0M0JMQ1</accession>
<dbReference type="EMBL" id="JWZX01002651">
    <property type="protein sequence ID" value="KOO27874.1"/>
    <property type="molecule type" value="Genomic_DNA"/>
</dbReference>
<comment type="caution">
    <text evidence="1">The sequence shown here is derived from an EMBL/GenBank/DDBJ whole genome shotgun (WGS) entry which is preliminary data.</text>
</comment>
<dbReference type="AlphaFoldDB" id="A0A0M0JMQ1"/>
<dbReference type="Proteomes" id="UP000037460">
    <property type="component" value="Unassembled WGS sequence"/>
</dbReference>
<evidence type="ECO:0000313" key="2">
    <source>
        <dbReference type="Proteomes" id="UP000037460"/>
    </source>
</evidence>
<proteinExistence type="predicted"/>
<evidence type="ECO:0000313" key="1">
    <source>
        <dbReference type="EMBL" id="KOO27874.1"/>
    </source>
</evidence>
<keyword evidence="2" id="KW-1185">Reference proteome</keyword>
<gene>
    <name evidence="1" type="ORF">Ctob_008707</name>
</gene>
<reference evidence="2" key="1">
    <citation type="journal article" date="2015" name="PLoS Genet.">
        <title>Genome Sequence and Transcriptome Analyses of Chrysochromulina tobin: Metabolic Tools for Enhanced Algal Fitness in the Prominent Order Prymnesiales (Haptophyceae).</title>
        <authorList>
            <person name="Hovde B.T."/>
            <person name="Deodato C.R."/>
            <person name="Hunsperger H.M."/>
            <person name="Ryken S.A."/>
            <person name="Yost W."/>
            <person name="Jha R.K."/>
            <person name="Patterson J."/>
            <person name="Monnat R.J. Jr."/>
            <person name="Barlow S.B."/>
            <person name="Starkenburg S.R."/>
            <person name="Cattolico R.A."/>
        </authorList>
    </citation>
    <scope>NUCLEOTIDE SEQUENCE</scope>
    <source>
        <strain evidence="2">CCMP291</strain>
    </source>
</reference>
<sequence length="194" mass="21610">MPLLLFHLLTAVNAVKYDDLRPLIAVGITSSVLLAQHFGCSKRWINQLKREASPAGAPALAHLLLPRPGDAQLFQWVQDEVHRLGHAYGTKMIVGALMASHPGYHFGRERVDAALALLFPAARAARSYVSQRRILRGDYHAPYFMHSCHLDLACKLQEYSVYVAAMIDGDSRMCLSLVALDNKLPVNLYQHVLL</sequence>